<protein>
    <submittedName>
        <fullName evidence="3">Uncharacterized protein LOC113205493</fullName>
    </submittedName>
</protein>
<evidence type="ECO:0000313" key="2">
    <source>
        <dbReference type="Proteomes" id="UP000504606"/>
    </source>
</evidence>
<keyword evidence="2" id="KW-1185">Reference proteome</keyword>
<dbReference type="OrthoDB" id="10549640at2759"/>
<evidence type="ECO:0000313" key="3">
    <source>
        <dbReference type="RefSeq" id="XP_026276933.2"/>
    </source>
</evidence>
<dbReference type="Gene3D" id="3.15.10.50">
    <property type="match status" value="1"/>
</dbReference>
<dbReference type="Proteomes" id="UP000504606">
    <property type="component" value="Unplaced"/>
</dbReference>
<dbReference type="AlphaFoldDB" id="A0A6J1S8G2"/>
<dbReference type="RefSeq" id="XP_026276933.2">
    <property type="nucleotide sequence ID" value="XM_026421148.2"/>
</dbReference>
<accession>A0A6J1S8G2</accession>
<feature type="signal peptide" evidence="1">
    <location>
        <begin position="1"/>
        <end position="20"/>
    </location>
</feature>
<reference evidence="3" key="1">
    <citation type="submission" date="2025-08" db="UniProtKB">
        <authorList>
            <consortium name="RefSeq"/>
        </authorList>
    </citation>
    <scope>IDENTIFICATION</scope>
    <source>
        <tissue evidence="3">Whole organism</tissue>
    </source>
</reference>
<gene>
    <name evidence="3" type="primary">LOC113205493</name>
</gene>
<dbReference type="InterPro" id="IPR020234">
    <property type="entry name" value="Mite_allergen_group-7"/>
</dbReference>
<sequence>MTQWTLWLAMALVAFGTSGATKLRAEAGQVGVEGVVDNILGMMHRELERVGLGTAELPDVAGTENGLTLEATEGMMKGLFSLGRSGAAVVDHAADHVVLNTTLNLSTLEMSYKVHAKYLFFSLTSDVGATIDKNSITLSVGMDYSSPACLFGVQSVSVDVLDGIQWKTTGFNTINKLVSTVLNILVPPAKVKGWINDALNQAINDFKVPCLSLIPGIGNGTYRC</sequence>
<name>A0A6J1S8G2_FRAOC</name>
<evidence type="ECO:0000256" key="1">
    <source>
        <dbReference type="SAM" id="SignalP"/>
    </source>
</evidence>
<dbReference type="GeneID" id="113205493"/>
<proteinExistence type="predicted"/>
<dbReference type="Pfam" id="PF16984">
    <property type="entry name" value="Grp7_allergen"/>
    <property type="match status" value="1"/>
</dbReference>
<dbReference type="KEGG" id="foc:113205493"/>
<feature type="chain" id="PRO_5038496637" evidence="1">
    <location>
        <begin position="21"/>
        <end position="224"/>
    </location>
</feature>
<keyword evidence="1" id="KW-0732">Signal</keyword>
<organism evidence="2 3">
    <name type="scientific">Frankliniella occidentalis</name>
    <name type="common">Western flower thrips</name>
    <name type="synonym">Euthrips occidentalis</name>
    <dbReference type="NCBI Taxonomy" id="133901"/>
    <lineage>
        <taxon>Eukaryota</taxon>
        <taxon>Metazoa</taxon>
        <taxon>Ecdysozoa</taxon>
        <taxon>Arthropoda</taxon>
        <taxon>Hexapoda</taxon>
        <taxon>Insecta</taxon>
        <taxon>Pterygota</taxon>
        <taxon>Neoptera</taxon>
        <taxon>Paraneoptera</taxon>
        <taxon>Thysanoptera</taxon>
        <taxon>Terebrantia</taxon>
        <taxon>Thripoidea</taxon>
        <taxon>Thripidae</taxon>
        <taxon>Frankliniella</taxon>
    </lineage>
</organism>
<dbReference type="InterPro" id="IPR038602">
    <property type="entry name" value="Mite_allergen_7_sf"/>
</dbReference>